<dbReference type="Pfam" id="PF00553">
    <property type="entry name" value="CBM_2"/>
    <property type="match status" value="1"/>
</dbReference>
<name>A0A4U3MJY7_9ACTN</name>
<dbReference type="GO" id="GO:0004553">
    <property type="term" value="F:hydrolase activity, hydrolyzing O-glycosyl compounds"/>
    <property type="evidence" value="ECO:0007669"/>
    <property type="project" value="InterPro"/>
</dbReference>
<dbReference type="SUPFAM" id="SSF49384">
    <property type="entry name" value="Carbohydrate-binding domain"/>
    <property type="match status" value="1"/>
</dbReference>
<keyword evidence="3" id="KW-1185">Reference proteome</keyword>
<evidence type="ECO:0000313" key="2">
    <source>
        <dbReference type="EMBL" id="TKK89755.1"/>
    </source>
</evidence>
<accession>A0A4U3MJY7</accession>
<evidence type="ECO:0000313" key="3">
    <source>
        <dbReference type="Proteomes" id="UP000308705"/>
    </source>
</evidence>
<dbReference type="EMBL" id="SZQA01000005">
    <property type="protein sequence ID" value="TKK89755.1"/>
    <property type="molecule type" value="Genomic_DNA"/>
</dbReference>
<feature type="domain" description="CBM2" evidence="1">
    <location>
        <begin position="2"/>
        <end position="44"/>
    </location>
</feature>
<protein>
    <recommendedName>
        <fullName evidence="1">CBM2 domain-containing protein</fullName>
    </recommendedName>
</protein>
<evidence type="ECO:0000259" key="1">
    <source>
        <dbReference type="Pfam" id="PF00553"/>
    </source>
</evidence>
<comment type="caution">
    <text evidence="2">The sequence shown here is derived from an EMBL/GenBank/DDBJ whole genome shotgun (WGS) entry which is preliminary data.</text>
</comment>
<dbReference type="GO" id="GO:0005975">
    <property type="term" value="P:carbohydrate metabolic process"/>
    <property type="evidence" value="ECO:0007669"/>
    <property type="project" value="InterPro"/>
</dbReference>
<reference evidence="2 3" key="1">
    <citation type="submission" date="2019-04" db="EMBL/GenBank/DDBJ databases">
        <title>Herbidospora sp. NEAU-GS14.nov., a novel actinomycete isolated from soil.</title>
        <authorList>
            <person name="Han L."/>
        </authorList>
    </citation>
    <scope>NUCLEOTIDE SEQUENCE [LARGE SCALE GENOMIC DNA]</scope>
    <source>
        <strain evidence="2 3">NEAU-GS14</strain>
    </source>
</reference>
<gene>
    <name evidence="2" type="ORF">FDA94_07625</name>
</gene>
<dbReference type="OrthoDB" id="3401948at2"/>
<dbReference type="Gene3D" id="2.60.40.290">
    <property type="match status" value="1"/>
</dbReference>
<sequence length="48" mass="5131">MQNQWGEGFVSAINVTADRAITGWRLALTLPTGATITLMWNGPNSGPD</sequence>
<dbReference type="InterPro" id="IPR001919">
    <property type="entry name" value="CBD2"/>
</dbReference>
<organism evidence="2 3">
    <name type="scientific">Herbidospora galbida</name>
    <dbReference type="NCBI Taxonomy" id="2575442"/>
    <lineage>
        <taxon>Bacteria</taxon>
        <taxon>Bacillati</taxon>
        <taxon>Actinomycetota</taxon>
        <taxon>Actinomycetes</taxon>
        <taxon>Streptosporangiales</taxon>
        <taxon>Streptosporangiaceae</taxon>
        <taxon>Herbidospora</taxon>
    </lineage>
</organism>
<dbReference type="InterPro" id="IPR012291">
    <property type="entry name" value="CBM2_carb-bd_dom_sf"/>
</dbReference>
<dbReference type="Proteomes" id="UP000308705">
    <property type="component" value="Unassembled WGS sequence"/>
</dbReference>
<proteinExistence type="predicted"/>
<dbReference type="GO" id="GO:0030247">
    <property type="term" value="F:polysaccharide binding"/>
    <property type="evidence" value="ECO:0007669"/>
    <property type="project" value="InterPro"/>
</dbReference>
<dbReference type="AlphaFoldDB" id="A0A4U3MJY7"/>
<dbReference type="InterPro" id="IPR008965">
    <property type="entry name" value="CBM2/CBM3_carb-bd_dom_sf"/>
</dbReference>